<name>A0A426YDK2_ENSVE</name>
<sequence length="127" mass="13703">MRSVEVGIHRSTVGHAHLVVDEEDSAEAVLPISSAILAVATAPRLMLPQPLPSPSTALCPYIDLLVPNVDGDHLFPTCLKLQKHDDHITFVTQLPNGEASQLVDTTAHVGPHHNLGFPSKKSWYCNG</sequence>
<dbReference type="AlphaFoldDB" id="A0A426YDK2"/>
<evidence type="ECO:0000313" key="2">
    <source>
        <dbReference type="Proteomes" id="UP000287651"/>
    </source>
</evidence>
<evidence type="ECO:0000313" key="1">
    <source>
        <dbReference type="EMBL" id="RRT49776.1"/>
    </source>
</evidence>
<proteinExistence type="predicted"/>
<dbReference type="EMBL" id="AMZH03013127">
    <property type="protein sequence ID" value="RRT49776.1"/>
    <property type="molecule type" value="Genomic_DNA"/>
</dbReference>
<comment type="caution">
    <text evidence="1">The sequence shown here is derived from an EMBL/GenBank/DDBJ whole genome shotgun (WGS) entry which is preliminary data.</text>
</comment>
<dbReference type="Proteomes" id="UP000287651">
    <property type="component" value="Unassembled WGS sequence"/>
</dbReference>
<accession>A0A426YDK2</accession>
<gene>
    <name evidence="1" type="ORF">B296_00052154</name>
</gene>
<reference evidence="1 2" key="1">
    <citation type="journal article" date="2014" name="Agronomy (Basel)">
        <title>A Draft Genome Sequence for Ensete ventricosum, the Drought-Tolerant Tree Against Hunger.</title>
        <authorList>
            <person name="Harrison J."/>
            <person name="Moore K.A."/>
            <person name="Paszkiewicz K."/>
            <person name="Jones T."/>
            <person name="Grant M."/>
            <person name="Ambacheew D."/>
            <person name="Muzemil S."/>
            <person name="Studholme D.J."/>
        </authorList>
    </citation>
    <scope>NUCLEOTIDE SEQUENCE [LARGE SCALE GENOMIC DNA]</scope>
</reference>
<protein>
    <submittedName>
        <fullName evidence="1">Uncharacterized protein</fullName>
    </submittedName>
</protein>
<organism evidence="1 2">
    <name type="scientific">Ensete ventricosum</name>
    <name type="common">Abyssinian banana</name>
    <name type="synonym">Musa ensete</name>
    <dbReference type="NCBI Taxonomy" id="4639"/>
    <lineage>
        <taxon>Eukaryota</taxon>
        <taxon>Viridiplantae</taxon>
        <taxon>Streptophyta</taxon>
        <taxon>Embryophyta</taxon>
        <taxon>Tracheophyta</taxon>
        <taxon>Spermatophyta</taxon>
        <taxon>Magnoliopsida</taxon>
        <taxon>Liliopsida</taxon>
        <taxon>Zingiberales</taxon>
        <taxon>Musaceae</taxon>
        <taxon>Ensete</taxon>
    </lineage>
</organism>